<dbReference type="InterPro" id="IPR000772">
    <property type="entry name" value="Ricin_B_lectin"/>
</dbReference>
<dbReference type="Gene3D" id="2.80.10.50">
    <property type="match status" value="3"/>
</dbReference>
<protein>
    <recommendedName>
        <fullName evidence="3">F5/8 type C domain-containing protein</fullName>
    </recommendedName>
</protein>
<dbReference type="AlphaFoldDB" id="A0A4R4Q9R1"/>
<dbReference type="Pfam" id="PF00754">
    <property type="entry name" value="F5_F8_type_C"/>
    <property type="match status" value="2"/>
</dbReference>
<keyword evidence="1" id="KW-0732">Signal</keyword>
<dbReference type="SUPFAM" id="SSF50370">
    <property type="entry name" value="Ricin B-like lectins"/>
    <property type="match status" value="2"/>
</dbReference>
<dbReference type="PANTHER" id="PTHR46580">
    <property type="entry name" value="SENSOR KINASE-RELATED"/>
    <property type="match status" value="1"/>
</dbReference>
<dbReference type="InterPro" id="IPR008979">
    <property type="entry name" value="Galactose-bd-like_sf"/>
</dbReference>
<feature type="region of interest" description="Disordered" evidence="2">
    <location>
        <begin position="1041"/>
        <end position="1060"/>
    </location>
</feature>
<dbReference type="CDD" id="cd00161">
    <property type="entry name" value="beta-trefoil_Ricin-like"/>
    <property type="match status" value="2"/>
</dbReference>
<accession>A0A4R4Q9R1</accession>
<name>A0A4R4Q9R1_9ACTN</name>
<comment type="caution">
    <text evidence="4">The sequence shown here is derived from an EMBL/GenBank/DDBJ whole genome shotgun (WGS) entry which is preliminary data.</text>
</comment>
<reference evidence="4 5" key="1">
    <citation type="submission" date="2019-03" db="EMBL/GenBank/DDBJ databases">
        <title>Draft genome sequences of novel Actinobacteria.</title>
        <authorList>
            <person name="Sahin N."/>
            <person name="Ay H."/>
            <person name="Saygin H."/>
        </authorList>
    </citation>
    <scope>NUCLEOTIDE SEQUENCE [LARGE SCALE GENOMIC DNA]</scope>
    <source>
        <strain evidence="4 5">JCM 30547</strain>
    </source>
</reference>
<evidence type="ECO:0000313" key="5">
    <source>
        <dbReference type="Proteomes" id="UP000295075"/>
    </source>
</evidence>
<proteinExistence type="predicted"/>
<dbReference type="InterPro" id="IPR013517">
    <property type="entry name" value="FG-GAP"/>
</dbReference>
<dbReference type="Pfam" id="PF14200">
    <property type="entry name" value="RicinB_lectin_2"/>
    <property type="match status" value="3"/>
</dbReference>
<evidence type="ECO:0000313" key="4">
    <source>
        <dbReference type="EMBL" id="TDC32096.1"/>
    </source>
</evidence>
<dbReference type="SMART" id="SM00458">
    <property type="entry name" value="RICIN"/>
    <property type="match status" value="2"/>
</dbReference>
<dbReference type="InterPro" id="IPR000421">
    <property type="entry name" value="FA58C"/>
</dbReference>
<dbReference type="Pfam" id="PF13517">
    <property type="entry name" value="FG-GAP_3"/>
    <property type="match status" value="1"/>
</dbReference>
<dbReference type="Gene3D" id="2.40.128.340">
    <property type="match status" value="3"/>
</dbReference>
<organism evidence="4 5">
    <name type="scientific">Kribbella albertanoniae</name>
    <dbReference type="NCBI Taxonomy" id="1266829"/>
    <lineage>
        <taxon>Bacteria</taxon>
        <taxon>Bacillati</taxon>
        <taxon>Actinomycetota</taxon>
        <taxon>Actinomycetes</taxon>
        <taxon>Propionibacteriales</taxon>
        <taxon>Kribbellaceae</taxon>
        <taxon>Kribbella</taxon>
    </lineage>
</organism>
<keyword evidence="5" id="KW-1185">Reference proteome</keyword>
<dbReference type="OrthoDB" id="9815928at2"/>
<dbReference type="PROSITE" id="PS50022">
    <property type="entry name" value="FA58C_3"/>
    <property type="match status" value="2"/>
</dbReference>
<dbReference type="SUPFAM" id="SSF49785">
    <property type="entry name" value="Galactose-binding domain-like"/>
    <property type="match status" value="2"/>
</dbReference>
<dbReference type="EMBL" id="SMKA01000026">
    <property type="protein sequence ID" value="TDC32096.1"/>
    <property type="molecule type" value="Genomic_DNA"/>
</dbReference>
<dbReference type="SMART" id="SM00231">
    <property type="entry name" value="FA58C"/>
    <property type="match status" value="2"/>
</dbReference>
<evidence type="ECO:0000256" key="2">
    <source>
        <dbReference type="SAM" id="MobiDB-lite"/>
    </source>
</evidence>
<dbReference type="InterPro" id="IPR035992">
    <property type="entry name" value="Ricin_B-like_lectins"/>
</dbReference>
<dbReference type="PROSITE" id="PS50231">
    <property type="entry name" value="RICIN_B_LECTIN"/>
    <property type="match status" value="1"/>
</dbReference>
<sequence length="1163" mass="124487">MADSRPRTGGGPMKIVYGALVATLTVGLLVAVEVPAAGTVPNLAPRTPAKLNLRPPVPCGTATAPATIGTAQPVFTAVASDPENSVLTTRLTIQRVGATTPTYEINSAITASSVAFSWPAIPAGKLVPDVTYAYSARSNDGTTDGPSTAKCHFTIDETPPGLPTIESSDYPDGEPAINAWTSGRVILRPADSDVVQFRYGFQQDRLTGAVPVGSDGSAVVPVTLSPDPSTGIIRKRLYVAAVDRAGNPGPVSDAWSLQANPAPAPAKANQDVDGDGRSDAIAVFDKGFDQTTVWNLVQGNDGQYDGVIGWDSGINGGYGLSRTRSAAGDFDGDGKTDVMLMRTETGQRLGLYLLKATGGAYEPRGQAVWRSSGEGWSLGTTRMLAGDLNGDGRDEIVLQRDTFDGGWQAYVLSGTGQLASWIRTPPSSGQWAKSSPVIADLDGDGRKDLVSLDDRGGCRLRATFFRSTGTAFDAGTTKYDFTPGTYCADRARATAGDVTGDGQDDLVIPYEHADTDLGVLVLRSGGPTVETWWRTPGLLEPAKADYEIVDTTGDGRDDLVLVAARPDGGRELKVLASTGTAFAAPQQVWTGASVHAETGPKADLEFRSYELVARHSRQCLQVRGRSRSLDAVLDQGECTGALHQRFQLDQLPGVEQYQFHPAHLDGVKDDGKSTCVDLGGTQESPGSPVLQQACDATSSQQFAIEYLDGFTKDAVVRLRNAHSGFCVGVENAGQAIGAAAVQQTCGNGADQQWILRPSRNSVQLDGRYRLSAVKGGRFMEAADCGTADGSDLRVWDPRGGSACQQWMIHPLGEDAYQVLGAASGKALDVQGCSTDNLAVIHLWTSTPNDCQRWRIEPAADGSWSITQTLSGKSLDVAGCRPESGADLIVWPYWNGPCQRWRIDKVPENLAFGRTITTSSQEDVQYAAPKVADGNYGSRWASQLEHDPEWISVDLGSIRTINKVSLVWEVAHARRYTIQLSDDGVTWRTVHTRTDGDGGTDNIDLTPTTARHVRMHGTERATEYGYSLYEFEVFAPDPNLALNKPTQSSSRETSELGPANAVDGSVATRWASALEHDPEWISVDLGSVRSISKITLVWEFAYARAYQVQVSDNGTTWQTVHTRTDGDGGTEIVRLAPTNARHVRLQGTERATGYGYSLYELEVT</sequence>
<evidence type="ECO:0000256" key="1">
    <source>
        <dbReference type="ARBA" id="ARBA00022729"/>
    </source>
</evidence>
<dbReference type="Proteomes" id="UP000295075">
    <property type="component" value="Unassembled WGS sequence"/>
</dbReference>
<dbReference type="InterPro" id="IPR028994">
    <property type="entry name" value="Integrin_alpha_N"/>
</dbReference>
<evidence type="ECO:0000259" key="3">
    <source>
        <dbReference type="PROSITE" id="PS50022"/>
    </source>
</evidence>
<dbReference type="Gene3D" id="2.60.120.260">
    <property type="entry name" value="Galactose-binding domain-like"/>
    <property type="match status" value="2"/>
</dbReference>
<gene>
    <name evidence="4" type="ORF">E1261_09325</name>
</gene>
<feature type="domain" description="F5/8 type C" evidence="3">
    <location>
        <begin position="1062"/>
        <end position="1163"/>
    </location>
</feature>
<dbReference type="SUPFAM" id="SSF69318">
    <property type="entry name" value="Integrin alpha N-terminal domain"/>
    <property type="match status" value="1"/>
</dbReference>
<feature type="domain" description="F5/8 type C" evidence="3">
    <location>
        <begin position="897"/>
        <end position="1035"/>
    </location>
</feature>